<evidence type="ECO:0000313" key="3">
    <source>
        <dbReference type="Proteomes" id="UP000252086"/>
    </source>
</evidence>
<feature type="region of interest" description="Disordered" evidence="1">
    <location>
        <begin position="58"/>
        <end position="86"/>
    </location>
</feature>
<comment type="caution">
    <text evidence="2">The sequence shown here is derived from an EMBL/GenBank/DDBJ whole genome shotgun (WGS) entry which is preliminary data.</text>
</comment>
<accession>A0A366CV94</accession>
<keyword evidence="3" id="KW-1185">Reference proteome</keyword>
<gene>
    <name evidence="2" type="ORF">DFP76_11247</name>
</gene>
<reference evidence="2 3" key="1">
    <citation type="submission" date="2018-06" db="EMBL/GenBank/DDBJ databases">
        <title>Genomic Encyclopedia of Type Strains, Phase III (KMG-III): the genomes of soil and plant-associated and newly described type strains.</title>
        <authorList>
            <person name="Whitman W."/>
        </authorList>
    </citation>
    <scope>NUCLEOTIDE SEQUENCE [LARGE SCALE GENOMIC DNA]</scope>
    <source>
        <strain evidence="2 3">CECT 7732</strain>
    </source>
</reference>
<dbReference type="OrthoDB" id="6106110at2"/>
<dbReference type="EMBL" id="QNRF01000012">
    <property type="protein sequence ID" value="RBO79657.1"/>
    <property type="molecule type" value="Genomic_DNA"/>
</dbReference>
<feature type="region of interest" description="Disordered" evidence="1">
    <location>
        <begin position="1"/>
        <end position="22"/>
    </location>
</feature>
<feature type="compositionally biased region" description="Basic and acidic residues" evidence="1">
    <location>
        <begin position="68"/>
        <end position="86"/>
    </location>
</feature>
<protein>
    <submittedName>
        <fullName evidence="2">Uncharacterized protein</fullName>
    </submittedName>
</protein>
<evidence type="ECO:0000256" key="1">
    <source>
        <dbReference type="SAM" id="MobiDB-lite"/>
    </source>
</evidence>
<dbReference type="Proteomes" id="UP000252086">
    <property type="component" value="Unassembled WGS sequence"/>
</dbReference>
<name>A0A366CV94_9GAMM</name>
<dbReference type="AlphaFoldDB" id="A0A366CV94"/>
<feature type="region of interest" description="Disordered" evidence="1">
    <location>
        <begin position="98"/>
        <end position="126"/>
    </location>
</feature>
<dbReference type="RefSeq" id="WP_113875649.1">
    <property type="nucleotide sequence ID" value="NZ_QNRF01000012.1"/>
</dbReference>
<proteinExistence type="predicted"/>
<evidence type="ECO:0000313" key="2">
    <source>
        <dbReference type="EMBL" id="RBO79657.1"/>
    </source>
</evidence>
<sequence>MSGSLPHSIAVSNQTQSNVAQPGYTTYDVRSDEDTNMAALNARNAKASSDLVVTISEQGQALQGRTRKQFEETKKKKETSSETREDLIEDEFLEGDDASLPVFGKTSKSEFYSEKTPTGEMLDQTV</sequence>
<organism evidence="2 3">
    <name type="scientific">Marinomonas aquiplantarum</name>
    <dbReference type="NCBI Taxonomy" id="491951"/>
    <lineage>
        <taxon>Bacteria</taxon>
        <taxon>Pseudomonadati</taxon>
        <taxon>Pseudomonadota</taxon>
        <taxon>Gammaproteobacteria</taxon>
        <taxon>Oceanospirillales</taxon>
        <taxon>Oceanospirillaceae</taxon>
        <taxon>Marinomonas</taxon>
    </lineage>
</organism>